<name>A0AAN9C5P9_9TELE</name>
<keyword evidence="4" id="KW-0443">Lipid metabolism</keyword>
<proteinExistence type="inferred from homology"/>
<dbReference type="GO" id="GO:0016410">
    <property type="term" value="F:N-acyltransferase activity"/>
    <property type="evidence" value="ECO:0007669"/>
    <property type="project" value="TreeGrafter"/>
</dbReference>
<dbReference type="GO" id="GO:0005737">
    <property type="term" value="C:cytoplasm"/>
    <property type="evidence" value="ECO:0007669"/>
    <property type="project" value="TreeGrafter"/>
</dbReference>
<dbReference type="Pfam" id="PF04970">
    <property type="entry name" value="LRAT"/>
    <property type="match status" value="1"/>
</dbReference>
<evidence type="ECO:0000313" key="8">
    <source>
        <dbReference type="Proteomes" id="UP001364617"/>
    </source>
</evidence>
<evidence type="ECO:0000256" key="3">
    <source>
        <dbReference type="ARBA" id="ARBA00022801"/>
    </source>
</evidence>
<dbReference type="EMBL" id="JAYKXH010000025">
    <property type="protein sequence ID" value="KAK7121926.1"/>
    <property type="molecule type" value="Genomic_DNA"/>
</dbReference>
<sequence>MKMLRMKCVLIAVFLQLCFSAHVVKAYQFGDMLEFPIPDNKLPLYKHYAVYVGGDETVKDKDKEQNIFEMIRKPTPGCRFDTQPGPFTVNNYLDGQHKPQSTADMIRTIEELMSDEKCKNYDLIKGNCEQFATMVRYGKAFCYQKGTIAGPAAAGVEKAKASMGRKKRREASAAA</sequence>
<keyword evidence="3" id="KW-0378">Hydrolase</keyword>
<feature type="domain" description="LRAT" evidence="6">
    <location>
        <begin position="37"/>
        <end position="144"/>
    </location>
</feature>
<feature type="chain" id="PRO_5043046985" description="LRAT domain-containing protein" evidence="5">
    <location>
        <begin position="21"/>
        <end position="175"/>
    </location>
</feature>
<dbReference type="Gene3D" id="3.90.1720.10">
    <property type="entry name" value="endopeptidase domain like (from Nostoc punctiforme)"/>
    <property type="match status" value="1"/>
</dbReference>
<dbReference type="PANTHER" id="PTHR13943:SF31">
    <property type="entry name" value="PHOSPHOLIPASE A AND ACYLTRANSFERASE 3"/>
    <property type="match status" value="1"/>
</dbReference>
<feature type="signal peptide" evidence="5">
    <location>
        <begin position="1"/>
        <end position="20"/>
    </location>
</feature>
<accession>A0AAN9C5P9</accession>
<comment type="caution">
    <text evidence="7">The sequence shown here is derived from an EMBL/GenBank/DDBJ whole genome shotgun (WGS) entry which is preliminary data.</text>
</comment>
<comment type="similarity">
    <text evidence="1">Belongs to the H-rev107 family.</text>
</comment>
<keyword evidence="8" id="KW-1185">Reference proteome</keyword>
<dbReference type="InterPro" id="IPR051496">
    <property type="entry name" value="H-rev107_PLA/AT"/>
</dbReference>
<dbReference type="Proteomes" id="UP001364617">
    <property type="component" value="Unassembled WGS sequence"/>
</dbReference>
<organism evidence="7 8">
    <name type="scientific">Phoxinus phoxinus</name>
    <name type="common">Eurasian minnow</name>
    <dbReference type="NCBI Taxonomy" id="58324"/>
    <lineage>
        <taxon>Eukaryota</taxon>
        <taxon>Metazoa</taxon>
        <taxon>Chordata</taxon>
        <taxon>Craniata</taxon>
        <taxon>Vertebrata</taxon>
        <taxon>Euteleostomi</taxon>
        <taxon>Actinopterygii</taxon>
        <taxon>Neopterygii</taxon>
        <taxon>Teleostei</taxon>
        <taxon>Ostariophysi</taxon>
        <taxon>Cypriniformes</taxon>
        <taxon>Leuciscidae</taxon>
        <taxon>Phoxininae</taxon>
        <taxon>Phoxinus</taxon>
    </lineage>
</organism>
<protein>
    <recommendedName>
        <fullName evidence="6">LRAT domain-containing protein</fullName>
    </recommendedName>
</protein>
<dbReference type="GO" id="GO:0070292">
    <property type="term" value="P:N-acylphosphatidylethanolamine metabolic process"/>
    <property type="evidence" value="ECO:0007669"/>
    <property type="project" value="TreeGrafter"/>
</dbReference>
<evidence type="ECO:0000259" key="6">
    <source>
        <dbReference type="PROSITE" id="PS51934"/>
    </source>
</evidence>
<dbReference type="PANTHER" id="PTHR13943">
    <property type="entry name" value="HRAS-LIKE SUPPRESSOR - RELATED"/>
    <property type="match status" value="1"/>
</dbReference>
<dbReference type="GO" id="GO:0008970">
    <property type="term" value="F:phospholipase A1 activity"/>
    <property type="evidence" value="ECO:0007669"/>
    <property type="project" value="TreeGrafter"/>
</dbReference>
<evidence type="ECO:0000256" key="4">
    <source>
        <dbReference type="ARBA" id="ARBA00023098"/>
    </source>
</evidence>
<evidence type="ECO:0000313" key="7">
    <source>
        <dbReference type="EMBL" id="KAK7121926.1"/>
    </source>
</evidence>
<keyword evidence="2" id="KW-0808">Transferase</keyword>
<evidence type="ECO:0000256" key="2">
    <source>
        <dbReference type="ARBA" id="ARBA00022679"/>
    </source>
</evidence>
<dbReference type="GO" id="GO:0004623">
    <property type="term" value="F:phospholipase A2 activity"/>
    <property type="evidence" value="ECO:0007669"/>
    <property type="project" value="TreeGrafter"/>
</dbReference>
<dbReference type="PROSITE" id="PS51934">
    <property type="entry name" value="LRAT"/>
    <property type="match status" value="1"/>
</dbReference>
<evidence type="ECO:0000256" key="1">
    <source>
        <dbReference type="ARBA" id="ARBA00007824"/>
    </source>
</evidence>
<dbReference type="AlphaFoldDB" id="A0AAN9C5P9"/>
<reference evidence="7 8" key="1">
    <citation type="submission" date="2024-02" db="EMBL/GenBank/DDBJ databases">
        <title>Chromosome-level genome assembly of the Eurasian Minnow (Phoxinus phoxinus).</title>
        <authorList>
            <person name="Oriowo T.O."/>
            <person name="Martin S."/>
            <person name="Stange M."/>
            <person name="Chrysostomakis Y."/>
            <person name="Brown T."/>
            <person name="Winkler S."/>
            <person name="Kukowka S."/>
            <person name="Myers E.W."/>
            <person name="Bohne A."/>
        </authorList>
    </citation>
    <scope>NUCLEOTIDE SEQUENCE [LARGE SCALE GENOMIC DNA]</scope>
    <source>
        <strain evidence="7">ZFMK-TIS-60720</strain>
        <tissue evidence="7">Whole Organism</tissue>
    </source>
</reference>
<keyword evidence="5" id="KW-0732">Signal</keyword>
<gene>
    <name evidence="7" type="ORF">R3I93_022878</name>
</gene>
<evidence type="ECO:0000256" key="5">
    <source>
        <dbReference type="SAM" id="SignalP"/>
    </source>
</evidence>
<dbReference type="InterPro" id="IPR007053">
    <property type="entry name" value="LRAT_dom"/>
</dbReference>